<accession>A0ABT5QWH3</accession>
<keyword evidence="3" id="KW-1185">Reference proteome</keyword>
<gene>
    <name evidence="2" type="ORF">LRP50_04385</name>
</gene>
<reference evidence="2" key="1">
    <citation type="submission" date="2021-12" db="EMBL/GenBank/DDBJ databases">
        <title>Enterovibrio ZSDZ35 sp. nov. and Enterovibrio ZSDZ42 sp. nov., isolated from coastal seawater in Qingdao.</title>
        <authorList>
            <person name="Zhang P."/>
        </authorList>
    </citation>
    <scope>NUCLEOTIDE SEQUENCE</scope>
    <source>
        <strain evidence="2">ZSDZ42</strain>
    </source>
</reference>
<evidence type="ECO:0000313" key="3">
    <source>
        <dbReference type="Proteomes" id="UP001149400"/>
    </source>
</evidence>
<proteinExistence type="predicted"/>
<evidence type="ECO:0008006" key="4">
    <source>
        <dbReference type="Google" id="ProtNLM"/>
    </source>
</evidence>
<dbReference type="RefSeq" id="WP_274163270.1">
    <property type="nucleotide sequence ID" value="NZ_JAJUBC010000003.1"/>
</dbReference>
<evidence type="ECO:0000313" key="2">
    <source>
        <dbReference type="EMBL" id="MDD1792362.1"/>
    </source>
</evidence>
<evidence type="ECO:0000256" key="1">
    <source>
        <dbReference type="SAM" id="SignalP"/>
    </source>
</evidence>
<name>A0ABT5QWH3_9GAMM</name>
<comment type="caution">
    <text evidence="2">The sequence shown here is derived from an EMBL/GenBank/DDBJ whole genome shotgun (WGS) entry which is preliminary data.</text>
</comment>
<dbReference type="Proteomes" id="UP001149400">
    <property type="component" value="Unassembled WGS sequence"/>
</dbReference>
<organism evidence="2 3">
    <name type="scientific">Enterovibrio gelatinilyticus</name>
    <dbReference type="NCBI Taxonomy" id="2899819"/>
    <lineage>
        <taxon>Bacteria</taxon>
        <taxon>Pseudomonadati</taxon>
        <taxon>Pseudomonadota</taxon>
        <taxon>Gammaproteobacteria</taxon>
        <taxon>Vibrionales</taxon>
        <taxon>Vibrionaceae</taxon>
        <taxon>Enterovibrio</taxon>
    </lineage>
</organism>
<feature type="signal peptide" evidence="1">
    <location>
        <begin position="1"/>
        <end position="27"/>
    </location>
</feature>
<dbReference type="EMBL" id="JAJUBC010000003">
    <property type="protein sequence ID" value="MDD1792362.1"/>
    <property type="molecule type" value="Genomic_DNA"/>
</dbReference>
<feature type="chain" id="PRO_5046271940" description="Copper-binding protein" evidence="1">
    <location>
        <begin position="28"/>
        <end position="142"/>
    </location>
</feature>
<sequence>MRFSSFRTFWISVISLLVMLLSSFASSASSLSMQMDMMSGHKMSANVVDCDMGKQPVNLHAQHANHKLIDEPIDQSSASPTHCGDDTNMVHNCCSATCFTSIALLSPAYQSQQLLTQLALISSERDISVIERTQSLYRPPIA</sequence>
<protein>
    <recommendedName>
        <fullName evidence="4">Copper-binding protein</fullName>
    </recommendedName>
</protein>
<keyword evidence="1" id="KW-0732">Signal</keyword>